<proteinExistence type="predicted"/>
<name>A0AAW0UYL2_SCYPA</name>
<keyword evidence="2" id="KW-1185">Reference proteome</keyword>
<gene>
    <name evidence="1" type="ORF">O3P69_001642</name>
</gene>
<organism evidence="1 2">
    <name type="scientific">Scylla paramamosain</name>
    <name type="common">Mud crab</name>
    <dbReference type="NCBI Taxonomy" id="85552"/>
    <lineage>
        <taxon>Eukaryota</taxon>
        <taxon>Metazoa</taxon>
        <taxon>Ecdysozoa</taxon>
        <taxon>Arthropoda</taxon>
        <taxon>Crustacea</taxon>
        <taxon>Multicrustacea</taxon>
        <taxon>Malacostraca</taxon>
        <taxon>Eumalacostraca</taxon>
        <taxon>Eucarida</taxon>
        <taxon>Decapoda</taxon>
        <taxon>Pleocyemata</taxon>
        <taxon>Brachyura</taxon>
        <taxon>Eubrachyura</taxon>
        <taxon>Portunoidea</taxon>
        <taxon>Portunidae</taxon>
        <taxon>Portuninae</taxon>
        <taxon>Scylla</taxon>
    </lineage>
</organism>
<dbReference type="InterPro" id="IPR019319">
    <property type="entry name" value="Plg-R(KT)"/>
</dbReference>
<dbReference type="PANTHER" id="PTHR13411:SF6">
    <property type="entry name" value="PLASMINOGEN RECEPTOR (KT)"/>
    <property type="match status" value="1"/>
</dbReference>
<reference evidence="1 2" key="1">
    <citation type="submission" date="2023-03" db="EMBL/GenBank/DDBJ databases">
        <title>High-quality genome of Scylla paramamosain provides insights in environmental adaptation.</title>
        <authorList>
            <person name="Zhang L."/>
        </authorList>
    </citation>
    <scope>NUCLEOTIDE SEQUENCE [LARGE SCALE GENOMIC DNA]</scope>
    <source>
        <strain evidence="1">LZ_2023a</strain>
        <tissue evidence="1">Muscle</tissue>
    </source>
</reference>
<evidence type="ECO:0000313" key="2">
    <source>
        <dbReference type="Proteomes" id="UP001487740"/>
    </source>
</evidence>
<dbReference type="PANTHER" id="PTHR13411">
    <property type="entry name" value="PLASMINOGEN RECEPTOR (KT)"/>
    <property type="match status" value="1"/>
</dbReference>
<sequence length="146" mass="16557">MFREVATAVLGRRDAGSSHQILQSIKDELAWRQSEGVRKMAERQVALQVASSRERLAWILPMVGSSAVFLLAGYRSTRSSVVLYPLVPMFFGLLYQCDLAYGNKTNRIKGIAERILTEETSMIYVPEWHYTRGDSCHDFAKNTLLL</sequence>
<dbReference type="Pfam" id="PF10166">
    <property type="entry name" value="DUF2368"/>
    <property type="match status" value="1"/>
</dbReference>
<dbReference type="EMBL" id="JARAKH010000003">
    <property type="protein sequence ID" value="KAK8405209.1"/>
    <property type="molecule type" value="Genomic_DNA"/>
</dbReference>
<dbReference type="Proteomes" id="UP001487740">
    <property type="component" value="Unassembled WGS sequence"/>
</dbReference>
<dbReference type="GO" id="GO:0005886">
    <property type="term" value="C:plasma membrane"/>
    <property type="evidence" value="ECO:0007669"/>
    <property type="project" value="InterPro"/>
</dbReference>
<comment type="caution">
    <text evidence="1">The sequence shown here is derived from an EMBL/GenBank/DDBJ whole genome shotgun (WGS) entry which is preliminary data.</text>
</comment>
<dbReference type="AlphaFoldDB" id="A0AAW0UYL2"/>
<protein>
    <submittedName>
        <fullName evidence="1">Uncharacterized protein</fullName>
    </submittedName>
</protein>
<accession>A0AAW0UYL2</accession>
<evidence type="ECO:0000313" key="1">
    <source>
        <dbReference type="EMBL" id="KAK8405209.1"/>
    </source>
</evidence>